<sequence>MQISDLMRQSGVGFGTSGARGLVSQMTDWVCYAYTRGFLSYLTEIGAFAGGMAVGIGGDLRPSTPRIMTACARAIADAGGQPVNLGLIPSPAVALYGFQRRIPTLMVTGSHIPDDRNGIKFNRPESEVLKRDEEGIRVQWIDQPAGLFGADGVFTSDQSGYLTEESDAARELYFARYLGFFPAGPLQGLRIGVYEHSSVARELLSELLSRLGAEVVRLGRSATFVPVDTEAIRLEDQELARRWVPEYRLATLVSTDGDGDRPLIADEQGHWLRGDILGVLCARALGIQAVATPVSSNTVVERYGAFTRVLRTRIGSPFVIEGMGSLLDGGFAPVAGYEANGGFLLASALEHEGRRLDALPTRDAVLPILVLLAESKRRGLRLSELTGELPPRFTASSRLKDFPTELSQAHLAALQQNPARIESEFGADFGLLAGLETTDGLRMIFKNGEILHLRPSGNAPELRVYTEADTSARAEAMVKIALAHLERWRS</sequence>
<reference evidence="12" key="1">
    <citation type="submission" date="2020-01" db="EMBL/GenBank/DDBJ databases">
        <title>Caldichromatium gen. nov., sp. nov., a thermophilic purple sulfur bacterium member of the family Chromatiaceae isolated from Nakabusa hot spring, Japan.</title>
        <authorList>
            <person name="Saini M.K."/>
            <person name="Hanada S."/>
            <person name="Tank M."/>
        </authorList>
    </citation>
    <scope>NUCLEOTIDE SEQUENCE [LARGE SCALE GENOMIC DNA]</scope>
    <source>
        <strain evidence="12">No.7</strain>
    </source>
</reference>
<dbReference type="PANTHER" id="PTHR42946:SF1">
    <property type="entry name" value="PHOSPHOGLUCOMUTASE (ALPHA-D-GLUCOSE-1,6-BISPHOSPHATE-DEPENDENT)"/>
    <property type="match status" value="1"/>
</dbReference>
<dbReference type="SUPFAM" id="SSF53738">
    <property type="entry name" value="Phosphoglucomutase, first 3 domains"/>
    <property type="match status" value="3"/>
</dbReference>
<dbReference type="InterPro" id="IPR005844">
    <property type="entry name" value="A-D-PHexomutase_a/b/a-I"/>
</dbReference>
<feature type="domain" description="Alpha-D-phosphohexomutase alpha/beta/alpha" evidence="8">
    <location>
        <begin position="13"/>
        <end position="134"/>
    </location>
</feature>
<evidence type="ECO:0000259" key="9">
    <source>
        <dbReference type="Pfam" id="PF02879"/>
    </source>
</evidence>
<evidence type="ECO:0000256" key="6">
    <source>
        <dbReference type="ARBA" id="ARBA00023235"/>
    </source>
</evidence>
<gene>
    <name evidence="11" type="ORF">GWK36_07570</name>
</gene>
<comment type="cofactor">
    <cofactor evidence="1">
        <name>Mg(2+)</name>
        <dbReference type="ChEBI" id="CHEBI:18420"/>
    </cofactor>
</comment>
<dbReference type="Pfam" id="PF02880">
    <property type="entry name" value="PGM_PMM_III"/>
    <property type="match status" value="1"/>
</dbReference>
<dbReference type="Gene3D" id="3.30.310.50">
    <property type="entry name" value="Alpha-D-phosphohexomutase, C-terminal domain"/>
    <property type="match status" value="1"/>
</dbReference>
<dbReference type="InterPro" id="IPR036900">
    <property type="entry name" value="A-D-PHexomutase_C_sf"/>
</dbReference>
<dbReference type="GO" id="GO:0005975">
    <property type="term" value="P:carbohydrate metabolic process"/>
    <property type="evidence" value="ECO:0007669"/>
    <property type="project" value="InterPro"/>
</dbReference>
<protein>
    <submittedName>
        <fullName evidence="11">Phosphomannomutase</fullName>
    </submittedName>
</protein>
<dbReference type="AlphaFoldDB" id="A0A6G7VGX5"/>
<keyword evidence="12" id="KW-1185">Reference proteome</keyword>
<dbReference type="Gene3D" id="3.40.120.10">
    <property type="entry name" value="Alpha-D-Glucose-1,6-Bisphosphate, subunit A, domain 3"/>
    <property type="match status" value="3"/>
</dbReference>
<evidence type="ECO:0000256" key="1">
    <source>
        <dbReference type="ARBA" id="ARBA00001946"/>
    </source>
</evidence>
<dbReference type="InterPro" id="IPR050060">
    <property type="entry name" value="Phosphoglucosamine_mutase"/>
</dbReference>
<evidence type="ECO:0000259" key="8">
    <source>
        <dbReference type="Pfam" id="PF02878"/>
    </source>
</evidence>
<dbReference type="EMBL" id="CP048029">
    <property type="protein sequence ID" value="QIK39150.1"/>
    <property type="molecule type" value="Genomic_DNA"/>
</dbReference>
<evidence type="ECO:0000313" key="11">
    <source>
        <dbReference type="EMBL" id="QIK39150.1"/>
    </source>
</evidence>
<dbReference type="SUPFAM" id="SSF55957">
    <property type="entry name" value="Phosphoglucomutase, C-terminal domain"/>
    <property type="match status" value="1"/>
</dbReference>
<dbReference type="Pfam" id="PF02878">
    <property type="entry name" value="PGM_PMM_I"/>
    <property type="match status" value="1"/>
</dbReference>
<keyword evidence="5" id="KW-0460">Magnesium</keyword>
<name>A0A6G7VGX5_9GAMM</name>
<dbReference type="GO" id="GO:0006048">
    <property type="term" value="P:UDP-N-acetylglucosamine biosynthetic process"/>
    <property type="evidence" value="ECO:0007669"/>
    <property type="project" value="TreeGrafter"/>
</dbReference>
<feature type="domain" description="Alpha-D-phosphohexomutase alpha/beta/alpha" evidence="10">
    <location>
        <begin position="274"/>
        <end position="393"/>
    </location>
</feature>
<proteinExistence type="inferred from homology"/>
<feature type="domain" description="Alpha-D-phosphohexomutase C-terminal" evidence="7">
    <location>
        <begin position="420"/>
        <end position="478"/>
    </location>
</feature>
<dbReference type="GO" id="GO:0009252">
    <property type="term" value="P:peptidoglycan biosynthetic process"/>
    <property type="evidence" value="ECO:0007669"/>
    <property type="project" value="TreeGrafter"/>
</dbReference>
<organism evidence="11 12">
    <name type="scientific">Caldichromatium japonicum</name>
    <dbReference type="NCBI Taxonomy" id="2699430"/>
    <lineage>
        <taxon>Bacteria</taxon>
        <taxon>Pseudomonadati</taxon>
        <taxon>Pseudomonadota</taxon>
        <taxon>Gammaproteobacteria</taxon>
        <taxon>Chromatiales</taxon>
        <taxon>Chromatiaceae</taxon>
        <taxon>Caldichromatium</taxon>
    </lineage>
</organism>
<dbReference type="GO" id="GO:0004615">
    <property type="term" value="F:phosphomannomutase activity"/>
    <property type="evidence" value="ECO:0007669"/>
    <property type="project" value="TreeGrafter"/>
</dbReference>
<dbReference type="InterPro" id="IPR005846">
    <property type="entry name" value="A-D-PHexomutase_a/b/a-III"/>
</dbReference>
<evidence type="ECO:0000313" key="12">
    <source>
        <dbReference type="Proteomes" id="UP000502699"/>
    </source>
</evidence>
<evidence type="ECO:0000256" key="5">
    <source>
        <dbReference type="ARBA" id="ARBA00022842"/>
    </source>
</evidence>
<dbReference type="InterPro" id="IPR005843">
    <property type="entry name" value="A-D-PHexomutase_C"/>
</dbReference>
<dbReference type="GO" id="GO:0046872">
    <property type="term" value="F:metal ion binding"/>
    <property type="evidence" value="ECO:0007669"/>
    <property type="project" value="UniProtKB-KW"/>
</dbReference>
<dbReference type="Pfam" id="PF02879">
    <property type="entry name" value="PGM_PMM_II"/>
    <property type="match status" value="1"/>
</dbReference>
<comment type="similarity">
    <text evidence="2">Belongs to the phosphohexose mutase family.</text>
</comment>
<evidence type="ECO:0000256" key="4">
    <source>
        <dbReference type="ARBA" id="ARBA00022723"/>
    </source>
</evidence>
<dbReference type="InterPro" id="IPR005845">
    <property type="entry name" value="A-D-PHexomutase_a/b/a-II"/>
</dbReference>
<dbReference type="GO" id="GO:0008966">
    <property type="term" value="F:phosphoglucosamine mutase activity"/>
    <property type="evidence" value="ECO:0007669"/>
    <property type="project" value="TreeGrafter"/>
</dbReference>
<dbReference type="GO" id="GO:0005829">
    <property type="term" value="C:cytosol"/>
    <property type="evidence" value="ECO:0007669"/>
    <property type="project" value="TreeGrafter"/>
</dbReference>
<dbReference type="CDD" id="cd03088">
    <property type="entry name" value="ManB"/>
    <property type="match status" value="1"/>
</dbReference>
<dbReference type="Pfam" id="PF00408">
    <property type="entry name" value="PGM_PMM_IV"/>
    <property type="match status" value="1"/>
</dbReference>
<evidence type="ECO:0000256" key="2">
    <source>
        <dbReference type="ARBA" id="ARBA00010231"/>
    </source>
</evidence>
<evidence type="ECO:0000259" key="10">
    <source>
        <dbReference type="Pfam" id="PF02880"/>
    </source>
</evidence>
<feature type="domain" description="Alpha-D-phosphohexomutase alpha/beta/alpha" evidence="9">
    <location>
        <begin position="187"/>
        <end position="269"/>
    </location>
</feature>
<dbReference type="Proteomes" id="UP000502699">
    <property type="component" value="Chromosome"/>
</dbReference>
<dbReference type="InterPro" id="IPR016055">
    <property type="entry name" value="A-D-PHexomutase_a/b/a-I/II/III"/>
</dbReference>
<accession>A0A6G7VGX5</accession>
<keyword evidence="4" id="KW-0479">Metal-binding</keyword>
<dbReference type="KEGG" id="cjap:GWK36_07570"/>
<evidence type="ECO:0000256" key="3">
    <source>
        <dbReference type="ARBA" id="ARBA00022553"/>
    </source>
</evidence>
<keyword evidence="3" id="KW-0597">Phosphoprotein</keyword>
<evidence type="ECO:0000259" key="7">
    <source>
        <dbReference type="Pfam" id="PF00408"/>
    </source>
</evidence>
<keyword evidence="6" id="KW-0413">Isomerase</keyword>
<dbReference type="PANTHER" id="PTHR42946">
    <property type="entry name" value="PHOSPHOHEXOSE MUTASE"/>
    <property type="match status" value="1"/>
</dbReference>